<dbReference type="AlphaFoldDB" id="A0A813CC08"/>
<dbReference type="EMBL" id="CAJNJA010094422">
    <property type="protein sequence ID" value="CAE7941606.1"/>
    <property type="molecule type" value="Genomic_DNA"/>
</dbReference>
<proteinExistence type="predicted"/>
<name>A0A813CC08_9DINO</name>
<gene>
    <name evidence="2" type="ORF">SNEC2469_LOCUS34343</name>
</gene>
<keyword evidence="3" id="KW-1185">Reference proteome</keyword>
<dbReference type="OrthoDB" id="411368at2759"/>
<evidence type="ECO:0000313" key="2">
    <source>
        <dbReference type="EMBL" id="CAE7941606.1"/>
    </source>
</evidence>
<reference evidence="2" key="1">
    <citation type="submission" date="2021-02" db="EMBL/GenBank/DDBJ databases">
        <authorList>
            <person name="Dougan E. K."/>
            <person name="Rhodes N."/>
            <person name="Thang M."/>
            <person name="Chan C."/>
        </authorList>
    </citation>
    <scope>NUCLEOTIDE SEQUENCE</scope>
</reference>
<sequence length="144" mass="16074">MPLHEMEAIRDAPTPAWSDSKLLDAMVSVPLVAENARELDIYNHSVQWTWADPGDPGNEWRPRDALANPEEEDDEMEEAAEEEGWEEEDPCVDDLVSEKALAILAEGKVGLIRASLWMAVLRCNGNGEPIPRLGKCRSLHLMKA</sequence>
<protein>
    <submittedName>
        <fullName evidence="2">Uncharacterized protein</fullName>
    </submittedName>
</protein>
<organism evidence="2 3">
    <name type="scientific">Symbiodinium necroappetens</name>
    <dbReference type="NCBI Taxonomy" id="1628268"/>
    <lineage>
        <taxon>Eukaryota</taxon>
        <taxon>Sar</taxon>
        <taxon>Alveolata</taxon>
        <taxon>Dinophyceae</taxon>
        <taxon>Suessiales</taxon>
        <taxon>Symbiodiniaceae</taxon>
        <taxon>Symbiodinium</taxon>
    </lineage>
</organism>
<feature type="region of interest" description="Disordered" evidence="1">
    <location>
        <begin position="51"/>
        <end position="90"/>
    </location>
</feature>
<comment type="caution">
    <text evidence="2">The sequence shown here is derived from an EMBL/GenBank/DDBJ whole genome shotgun (WGS) entry which is preliminary data.</text>
</comment>
<feature type="compositionally biased region" description="Acidic residues" evidence="1">
    <location>
        <begin position="69"/>
        <end position="90"/>
    </location>
</feature>
<dbReference type="Proteomes" id="UP000601435">
    <property type="component" value="Unassembled WGS sequence"/>
</dbReference>
<evidence type="ECO:0000256" key="1">
    <source>
        <dbReference type="SAM" id="MobiDB-lite"/>
    </source>
</evidence>
<evidence type="ECO:0000313" key="3">
    <source>
        <dbReference type="Proteomes" id="UP000601435"/>
    </source>
</evidence>
<accession>A0A813CC08</accession>